<evidence type="ECO:0000313" key="1">
    <source>
        <dbReference type="WBParaSite" id="SCUD_0000209401-mRNA-1"/>
    </source>
</evidence>
<proteinExistence type="predicted"/>
<sequence>MNCVGSDILQDDCDEICEFGAETSSGVVSISSSELFTCRLRREFVGKFLNLDFTDQDELLLGHILDFSRIL</sequence>
<name>A0A183JHC1_9TREM</name>
<organism evidence="1">
    <name type="scientific">Schistosoma curassoni</name>
    <dbReference type="NCBI Taxonomy" id="6186"/>
    <lineage>
        <taxon>Eukaryota</taxon>
        <taxon>Metazoa</taxon>
        <taxon>Spiralia</taxon>
        <taxon>Lophotrochozoa</taxon>
        <taxon>Platyhelminthes</taxon>
        <taxon>Trematoda</taxon>
        <taxon>Digenea</taxon>
        <taxon>Strigeidida</taxon>
        <taxon>Schistosomatoidea</taxon>
        <taxon>Schistosomatidae</taxon>
        <taxon>Schistosoma</taxon>
    </lineage>
</organism>
<reference evidence="1" key="1">
    <citation type="submission" date="2016-06" db="UniProtKB">
        <authorList>
            <consortium name="WormBaseParasite"/>
        </authorList>
    </citation>
    <scope>IDENTIFICATION</scope>
</reference>
<dbReference type="WBParaSite" id="SCUD_0000209401-mRNA-1">
    <property type="protein sequence ID" value="SCUD_0000209401-mRNA-1"/>
    <property type="gene ID" value="SCUD_0000209401"/>
</dbReference>
<accession>A0A183JHC1</accession>
<protein>
    <submittedName>
        <fullName evidence="1">Uncharacterized protein</fullName>
    </submittedName>
</protein>
<dbReference type="AlphaFoldDB" id="A0A183JHC1"/>